<keyword evidence="1" id="KW-0812">Transmembrane</keyword>
<dbReference type="AlphaFoldDB" id="A0A5D4KA58"/>
<feature type="transmembrane region" description="Helical" evidence="1">
    <location>
        <begin position="159"/>
        <end position="183"/>
    </location>
</feature>
<gene>
    <name evidence="2" type="ORF">FZC79_18000</name>
</gene>
<accession>A0A5D4KA58</accession>
<proteinExistence type="predicted"/>
<dbReference type="Proteomes" id="UP000323317">
    <property type="component" value="Unassembled WGS sequence"/>
</dbReference>
<feature type="transmembrane region" description="Helical" evidence="1">
    <location>
        <begin position="99"/>
        <end position="116"/>
    </location>
</feature>
<organism evidence="2 3">
    <name type="scientific">Rossellomorea vietnamensis</name>
    <dbReference type="NCBI Taxonomy" id="218284"/>
    <lineage>
        <taxon>Bacteria</taxon>
        <taxon>Bacillati</taxon>
        <taxon>Bacillota</taxon>
        <taxon>Bacilli</taxon>
        <taxon>Bacillales</taxon>
        <taxon>Bacillaceae</taxon>
        <taxon>Rossellomorea</taxon>
    </lineage>
</organism>
<feature type="transmembrane region" description="Helical" evidence="1">
    <location>
        <begin position="72"/>
        <end position="92"/>
    </location>
</feature>
<dbReference type="Pfam" id="PF14808">
    <property type="entry name" value="TMEM164"/>
    <property type="match status" value="1"/>
</dbReference>
<feature type="transmembrane region" description="Helical" evidence="1">
    <location>
        <begin position="12"/>
        <end position="32"/>
    </location>
</feature>
<dbReference type="EMBL" id="VTEH01000017">
    <property type="protein sequence ID" value="TYR73600.1"/>
    <property type="molecule type" value="Genomic_DNA"/>
</dbReference>
<evidence type="ECO:0000313" key="3">
    <source>
        <dbReference type="Proteomes" id="UP000323317"/>
    </source>
</evidence>
<evidence type="ECO:0000256" key="1">
    <source>
        <dbReference type="SAM" id="Phobius"/>
    </source>
</evidence>
<dbReference type="NCBIfam" id="TIGR02206">
    <property type="entry name" value="intg_mem_TP0381"/>
    <property type="match status" value="1"/>
</dbReference>
<reference evidence="2 3" key="1">
    <citation type="submission" date="2019-08" db="EMBL/GenBank/DDBJ databases">
        <title>Bacillus genomes from the desert of Cuatro Cienegas, Coahuila.</title>
        <authorList>
            <person name="Olmedo-Alvarez G."/>
        </authorList>
    </citation>
    <scope>NUCLEOTIDE SEQUENCE [LARGE SCALE GENOMIC DNA]</scope>
    <source>
        <strain evidence="2 3">CH40_1T</strain>
    </source>
</reference>
<feature type="transmembrane region" description="Helical" evidence="1">
    <location>
        <begin position="203"/>
        <end position="224"/>
    </location>
</feature>
<name>A0A5D4KA58_9BACI</name>
<keyword evidence="1" id="KW-0472">Membrane</keyword>
<keyword evidence="1" id="KW-1133">Transmembrane helix</keyword>
<protein>
    <submittedName>
        <fullName evidence="2">TIGR02206 family membrane protein</fullName>
    </submittedName>
</protein>
<evidence type="ECO:0000313" key="2">
    <source>
        <dbReference type="EMBL" id="TYR73600.1"/>
    </source>
</evidence>
<dbReference type="InterPro" id="IPR011737">
    <property type="entry name" value="CHP02206_TP0381"/>
</dbReference>
<comment type="caution">
    <text evidence="2">The sequence shown here is derived from an EMBL/GenBank/DDBJ whole genome shotgun (WGS) entry which is preliminary data.</text>
</comment>
<feature type="transmembrane region" description="Helical" evidence="1">
    <location>
        <begin position="128"/>
        <end position="147"/>
    </location>
</feature>
<feature type="transmembrane region" description="Helical" evidence="1">
    <location>
        <begin position="44"/>
        <end position="66"/>
    </location>
</feature>
<sequence>MFSVTEMRTFELFSVPHITVLLLFAAVSIWLVVFRELLRPYQSFIKWILLSILVLSEISAQVWVISTNQWELGSLPFHLCSISTFIAVFLFLKPSKKAFYLLFFIGFLPPILSMVTPEVFYQFPHYRFIKYFLHHSAIAWTVIYFIVYEGYRVPKKAVWTGFLMLNLLAMPIYFLNLFLGTNFFYLADPTESNTFLTFFGTGIWYYINLEIAALFLFFLTYLPMGIYEKRERRRKGVSS</sequence>